<evidence type="ECO:0000256" key="1">
    <source>
        <dbReference type="ARBA" id="ARBA00023015"/>
    </source>
</evidence>
<sequence>MTSSASPTGPGTVRPGGRTARTRAAVRAATLAELAERGFAGLTVENVAARSGVHKTTVYRRWGGAEGLVADALELAATEPWPIPDTGSARGDLRALAQLVRTGFADPEQGPVATAFIAAALQNADAARSLAAFFTSRHEQSAVIVARAVERGEIPAGTDAAEVVRAAVAPVYYRLFVSGEPVDEAAADRAADAALAAARAGVYLTP</sequence>
<dbReference type="Gene3D" id="1.10.10.60">
    <property type="entry name" value="Homeodomain-like"/>
    <property type="match status" value="1"/>
</dbReference>
<proteinExistence type="predicted"/>
<keyword evidence="1" id="KW-0805">Transcription regulation</keyword>
<dbReference type="RefSeq" id="WP_182847973.1">
    <property type="nucleotide sequence ID" value="NZ_BAAALP010000080.1"/>
</dbReference>
<dbReference type="PANTHER" id="PTHR30055:SF148">
    <property type="entry name" value="TETR-FAMILY TRANSCRIPTIONAL REGULATOR"/>
    <property type="match status" value="1"/>
</dbReference>
<dbReference type="PROSITE" id="PS50977">
    <property type="entry name" value="HTH_TETR_2"/>
    <property type="match status" value="1"/>
</dbReference>
<dbReference type="InterPro" id="IPR001647">
    <property type="entry name" value="HTH_TetR"/>
</dbReference>
<dbReference type="Pfam" id="PF00440">
    <property type="entry name" value="TetR_N"/>
    <property type="match status" value="1"/>
</dbReference>
<comment type="caution">
    <text evidence="7">The sequence shown here is derived from an EMBL/GenBank/DDBJ whole genome shotgun (WGS) entry which is preliminary data.</text>
</comment>
<feature type="region of interest" description="Disordered" evidence="5">
    <location>
        <begin position="1"/>
        <end position="21"/>
    </location>
</feature>
<evidence type="ECO:0000256" key="4">
    <source>
        <dbReference type="PROSITE-ProRule" id="PRU00335"/>
    </source>
</evidence>
<dbReference type="Pfam" id="PF16859">
    <property type="entry name" value="TetR_C_11"/>
    <property type="match status" value="1"/>
</dbReference>
<evidence type="ECO:0000256" key="3">
    <source>
        <dbReference type="ARBA" id="ARBA00023163"/>
    </source>
</evidence>
<dbReference type="InterPro" id="IPR050109">
    <property type="entry name" value="HTH-type_TetR-like_transc_reg"/>
</dbReference>
<dbReference type="PANTHER" id="PTHR30055">
    <property type="entry name" value="HTH-TYPE TRANSCRIPTIONAL REGULATOR RUTR"/>
    <property type="match status" value="1"/>
</dbReference>
<dbReference type="GO" id="GO:0000976">
    <property type="term" value="F:transcription cis-regulatory region binding"/>
    <property type="evidence" value="ECO:0007669"/>
    <property type="project" value="TreeGrafter"/>
</dbReference>
<keyword evidence="2 4" id="KW-0238">DNA-binding</keyword>
<dbReference type="SUPFAM" id="SSF46689">
    <property type="entry name" value="Homeodomain-like"/>
    <property type="match status" value="1"/>
</dbReference>
<feature type="domain" description="HTH tetR-type" evidence="6">
    <location>
        <begin position="20"/>
        <end position="80"/>
    </location>
</feature>
<dbReference type="InterPro" id="IPR009057">
    <property type="entry name" value="Homeodomain-like_sf"/>
</dbReference>
<evidence type="ECO:0000256" key="2">
    <source>
        <dbReference type="ARBA" id="ARBA00023125"/>
    </source>
</evidence>
<keyword evidence="3" id="KW-0804">Transcription</keyword>
<accession>A0A7W3LXA9</accession>
<gene>
    <name evidence="7" type="ORF">HNR61_007700</name>
</gene>
<dbReference type="GO" id="GO:0003700">
    <property type="term" value="F:DNA-binding transcription factor activity"/>
    <property type="evidence" value="ECO:0007669"/>
    <property type="project" value="TreeGrafter"/>
</dbReference>
<feature type="compositionally biased region" description="Low complexity" evidence="5">
    <location>
        <begin position="8"/>
        <end position="21"/>
    </location>
</feature>
<dbReference type="Gene3D" id="1.10.357.10">
    <property type="entry name" value="Tetracycline Repressor, domain 2"/>
    <property type="match status" value="1"/>
</dbReference>
<dbReference type="SUPFAM" id="SSF48498">
    <property type="entry name" value="Tetracyclin repressor-like, C-terminal domain"/>
    <property type="match status" value="1"/>
</dbReference>
<evidence type="ECO:0000313" key="7">
    <source>
        <dbReference type="EMBL" id="MBA8956018.1"/>
    </source>
</evidence>
<organism evidence="7 8">
    <name type="scientific">Actinomadura namibiensis</name>
    <dbReference type="NCBI Taxonomy" id="182080"/>
    <lineage>
        <taxon>Bacteria</taxon>
        <taxon>Bacillati</taxon>
        <taxon>Actinomycetota</taxon>
        <taxon>Actinomycetes</taxon>
        <taxon>Streptosporangiales</taxon>
        <taxon>Thermomonosporaceae</taxon>
        <taxon>Actinomadura</taxon>
    </lineage>
</organism>
<dbReference type="InterPro" id="IPR036271">
    <property type="entry name" value="Tet_transcr_reg_TetR-rel_C_sf"/>
</dbReference>
<name>A0A7W3LXA9_ACTNM</name>
<keyword evidence="8" id="KW-1185">Reference proteome</keyword>
<reference evidence="7 8" key="1">
    <citation type="submission" date="2020-08" db="EMBL/GenBank/DDBJ databases">
        <title>Genomic Encyclopedia of Type Strains, Phase IV (KMG-IV): sequencing the most valuable type-strain genomes for metagenomic binning, comparative biology and taxonomic classification.</title>
        <authorList>
            <person name="Goeker M."/>
        </authorList>
    </citation>
    <scope>NUCLEOTIDE SEQUENCE [LARGE SCALE GENOMIC DNA]</scope>
    <source>
        <strain evidence="7 8">DSM 44197</strain>
    </source>
</reference>
<dbReference type="Proteomes" id="UP000572680">
    <property type="component" value="Unassembled WGS sequence"/>
</dbReference>
<evidence type="ECO:0000313" key="8">
    <source>
        <dbReference type="Proteomes" id="UP000572680"/>
    </source>
</evidence>
<dbReference type="EMBL" id="JACJIA010000014">
    <property type="protein sequence ID" value="MBA8956018.1"/>
    <property type="molecule type" value="Genomic_DNA"/>
</dbReference>
<evidence type="ECO:0000256" key="5">
    <source>
        <dbReference type="SAM" id="MobiDB-lite"/>
    </source>
</evidence>
<evidence type="ECO:0000259" key="6">
    <source>
        <dbReference type="PROSITE" id="PS50977"/>
    </source>
</evidence>
<feature type="DNA-binding region" description="H-T-H motif" evidence="4">
    <location>
        <begin position="43"/>
        <end position="62"/>
    </location>
</feature>
<protein>
    <submittedName>
        <fullName evidence="7">AcrR family transcriptional regulator</fullName>
    </submittedName>
</protein>
<dbReference type="InterPro" id="IPR011075">
    <property type="entry name" value="TetR_C"/>
</dbReference>
<dbReference type="AlphaFoldDB" id="A0A7W3LXA9"/>